<evidence type="ECO:0000313" key="6">
    <source>
        <dbReference type="Proteomes" id="UP001519654"/>
    </source>
</evidence>
<dbReference type="SUPFAM" id="SSF53474">
    <property type="entry name" value="alpha/beta-Hydrolases"/>
    <property type="match status" value="1"/>
</dbReference>
<dbReference type="EMBL" id="JAHKKG010000023">
    <property type="protein sequence ID" value="MBU2670786.1"/>
    <property type="molecule type" value="Genomic_DNA"/>
</dbReference>
<dbReference type="RefSeq" id="WP_215796021.1">
    <property type="nucleotide sequence ID" value="NZ_JAHKKG010000023.1"/>
</dbReference>
<protein>
    <recommendedName>
        <fullName evidence="3">Carboxylic ester hydrolase</fullName>
        <ecNumber evidence="3">3.1.1.-</ecNumber>
    </recommendedName>
</protein>
<dbReference type="PROSITE" id="PS00122">
    <property type="entry name" value="CARBOXYLESTERASE_B_1"/>
    <property type="match status" value="1"/>
</dbReference>
<comment type="similarity">
    <text evidence="1 3">Belongs to the type-B carboxylesterase/lipase family.</text>
</comment>
<organism evidence="5 6">
    <name type="scientific">Paractinoplanes bogorensis</name>
    <dbReference type="NCBI Taxonomy" id="1610840"/>
    <lineage>
        <taxon>Bacteria</taxon>
        <taxon>Bacillati</taxon>
        <taxon>Actinomycetota</taxon>
        <taxon>Actinomycetes</taxon>
        <taxon>Micromonosporales</taxon>
        <taxon>Micromonosporaceae</taxon>
        <taxon>Paractinoplanes</taxon>
    </lineage>
</organism>
<accession>A0ABS5Z5G7</accession>
<dbReference type="EC" id="3.1.1.-" evidence="3"/>
<dbReference type="InterPro" id="IPR002018">
    <property type="entry name" value="CarbesteraseB"/>
</dbReference>
<dbReference type="InterPro" id="IPR050309">
    <property type="entry name" value="Type-B_Carboxylest/Lipase"/>
</dbReference>
<dbReference type="Pfam" id="PF00135">
    <property type="entry name" value="COesterase"/>
    <property type="match status" value="2"/>
</dbReference>
<evidence type="ECO:0000313" key="5">
    <source>
        <dbReference type="EMBL" id="MBU2670786.1"/>
    </source>
</evidence>
<sequence>MVEVRISSGVLGGQWESDVAVFRGIPYAAPPIGANRFAAPQPTEPWDGVRPALAFGPPVPQSPFHGGEDWLTVNVWSPDLGAAALPVMVWIHGGGYMIGSSSRPEYDGGNLARDGRVVVVTLNYRLGAEGFASFPGAPPNRGLLDQVAALEWVRDNIAAFGGDPARVTVFGESAGGGSVAALLAMPRAAGLFHRAIAQSVPGTFFSPELAADIAASLDADADPAQLVAAVDALTPQARWGLAADRSILFAPVVDGDILPATPWEARTSADVALLAGHTRDEHRLFTAIAGPATGALARFAPSADAYRDAFPGADLDELVLSDWLFRMPSLHLADAHRGPTWFYELTWAAPVLGACHGLDVPLVFGNLTSNEPAMLLGEVTPEVADLSARMRRAWTAFATTGDPGWPLCTQDERLTRIFDMPDAVTPYPEQASRKIWRKHTFAPLRLE</sequence>
<dbReference type="InterPro" id="IPR029058">
    <property type="entry name" value="AB_hydrolase_fold"/>
</dbReference>
<proteinExistence type="inferred from homology"/>
<dbReference type="Proteomes" id="UP001519654">
    <property type="component" value="Unassembled WGS sequence"/>
</dbReference>
<evidence type="ECO:0000256" key="1">
    <source>
        <dbReference type="ARBA" id="ARBA00005964"/>
    </source>
</evidence>
<dbReference type="InterPro" id="IPR019826">
    <property type="entry name" value="Carboxylesterase_B_AS"/>
</dbReference>
<feature type="domain" description="Carboxylesterase type B" evidence="4">
    <location>
        <begin position="4"/>
        <end position="291"/>
    </location>
</feature>
<keyword evidence="6" id="KW-1185">Reference proteome</keyword>
<name>A0ABS5Z5G7_9ACTN</name>
<dbReference type="Gene3D" id="3.40.50.1820">
    <property type="entry name" value="alpha/beta hydrolase"/>
    <property type="match status" value="1"/>
</dbReference>
<gene>
    <name evidence="5" type="ORF">KOI35_45525</name>
</gene>
<evidence type="ECO:0000259" key="4">
    <source>
        <dbReference type="Pfam" id="PF00135"/>
    </source>
</evidence>
<dbReference type="PANTHER" id="PTHR11559">
    <property type="entry name" value="CARBOXYLESTERASE"/>
    <property type="match status" value="1"/>
</dbReference>
<feature type="domain" description="Carboxylesterase type B" evidence="4">
    <location>
        <begin position="319"/>
        <end position="404"/>
    </location>
</feature>
<keyword evidence="2 3" id="KW-0378">Hydrolase</keyword>
<evidence type="ECO:0000256" key="2">
    <source>
        <dbReference type="ARBA" id="ARBA00022801"/>
    </source>
</evidence>
<reference evidence="5 6" key="1">
    <citation type="submission" date="2021-06" db="EMBL/GenBank/DDBJ databases">
        <title>Actinoplanes lichenicola sp. nov., and Actinoplanes ovalisporus sp. nov., isolated from lichen in Thailand.</title>
        <authorList>
            <person name="Saeng-In P."/>
            <person name="Kanchanasin P."/>
            <person name="Yuki M."/>
            <person name="Kudo T."/>
            <person name="Ohkuma M."/>
            <person name="Phongsopitanun W."/>
            <person name="Tanasupawat S."/>
        </authorList>
    </citation>
    <scope>NUCLEOTIDE SEQUENCE [LARGE SCALE GENOMIC DNA]</scope>
    <source>
        <strain evidence="5 6">NBRC 110975</strain>
    </source>
</reference>
<evidence type="ECO:0000256" key="3">
    <source>
        <dbReference type="RuleBase" id="RU361235"/>
    </source>
</evidence>
<comment type="caution">
    <text evidence="5">The sequence shown here is derived from an EMBL/GenBank/DDBJ whole genome shotgun (WGS) entry which is preliminary data.</text>
</comment>